<dbReference type="InterPro" id="IPR036390">
    <property type="entry name" value="WH_DNA-bd_sf"/>
</dbReference>
<dbReference type="OrthoDB" id="9814815at2"/>
<dbReference type="InterPro" id="IPR001034">
    <property type="entry name" value="DeoR_HTH"/>
</dbReference>
<evidence type="ECO:0000256" key="1">
    <source>
        <dbReference type="ARBA" id="ARBA00022491"/>
    </source>
</evidence>
<dbReference type="PANTHER" id="PTHR30363:SF4">
    <property type="entry name" value="GLYCEROL-3-PHOSPHATE REGULON REPRESSOR"/>
    <property type="match status" value="1"/>
</dbReference>
<feature type="domain" description="HTH deoR-type" evidence="5">
    <location>
        <begin position="4"/>
        <end position="59"/>
    </location>
</feature>
<dbReference type="SMART" id="SM01134">
    <property type="entry name" value="DeoRC"/>
    <property type="match status" value="1"/>
</dbReference>
<dbReference type="PANTHER" id="PTHR30363">
    <property type="entry name" value="HTH-TYPE TRANSCRIPTIONAL REGULATOR SRLR-RELATED"/>
    <property type="match status" value="1"/>
</dbReference>
<keyword evidence="4" id="KW-0804">Transcription</keyword>
<dbReference type="GO" id="GO:0003700">
    <property type="term" value="F:DNA-binding transcription factor activity"/>
    <property type="evidence" value="ECO:0007669"/>
    <property type="project" value="InterPro"/>
</dbReference>
<dbReference type="InterPro" id="IPR037171">
    <property type="entry name" value="NagB/RpiA_transferase-like"/>
</dbReference>
<evidence type="ECO:0000256" key="2">
    <source>
        <dbReference type="ARBA" id="ARBA00023015"/>
    </source>
</evidence>
<evidence type="ECO:0000313" key="6">
    <source>
        <dbReference type="EMBL" id="SEK50988.1"/>
    </source>
</evidence>
<dbReference type="PROSITE" id="PS00894">
    <property type="entry name" value="HTH_DEOR_1"/>
    <property type="match status" value="1"/>
</dbReference>
<dbReference type="PRINTS" id="PR00037">
    <property type="entry name" value="HTHLACR"/>
</dbReference>
<dbReference type="STRING" id="1036779.SAMN04515666_101694"/>
<organism evidence="6 7">
    <name type="scientific">Bosea lupini</name>
    <dbReference type="NCBI Taxonomy" id="1036779"/>
    <lineage>
        <taxon>Bacteria</taxon>
        <taxon>Pseudomonadati</taxon>
        <taxon>Pseudomonadota</taxon>
        <taxon>Alphaproteobacteria</taxon>
        <taxon>Hyphomicrobiales</taxon>
        <taxon>Boseaceae</taxon>
        <taxon>Bosea</taxon>
    </lineage>
</organism>
<gene>
    <name evidence="6" type="ORF">SAMN04515666_101694</name>
</gene>
<evidence type="ECO:0000259" key="5">
    <source>
        <dbReference type="PROSITE" id="PS51000"/>
    </source>
</evidence>
<dbReference type="SUPFAM" id="SSF100950">
    <property type="entry name" value="NagB/RpiA/CoA transferase-like"/>
    <property type="match status" value="1"/>
</dbReference>
<keyword evidence="2" id="KW-0805">Transcription regulation</keyword>
<dbReference type="PROSITE" id="PS51000">
    <property type="entry name" value="HTH_DEOR_2"/>
    <property type="match status" value="1"/>
</dbReference>
<dbReference type="InterPro" id="IPR018356">
    <property type="entry name" value="Tscrpt_reg_HTH_DeoR_CS"/>
</dbReference>
<keyword evidence="1" id="KW-0678">Repressor</keyword>
<protein>
    <submittedName>
        <fullName evidence="6">DNA-binding transcriptional regulator of sugar metabolism, DeoR/GlpR family</fullName>
    </submittedName>
</protein>
<reference evidence="7" key="1">
    <citation type="submission" date="2016-10" db="EMBL/GenBank/DDBJ databases">
        <authorList>
            <person name="Varghese N."/>
            <person name="Submissions S."/>
        </authorList>
    </citation>
    <scope>NUCLEOTIDE SEQUENCE [LARGE SCALE GENOMIC DNA]</scope>
    <source>
        <strain evidence="7">LMG 26383,CCUG 61248,R- 45681</strain>
    </source>
</reference>
<name>A0A1H7HLI4_9HYPH</name>
<dbReference type="Pfam" id="PF08220">
    <property type="entry name" value="HTH_DeoR"/>
    <property type="match status" value="1"/>
</dbReference>
<evidence type="ECO:0000256" key="3">
    <source>
        <dbReference type="ARBA" id="ARBA00023125"/>
    </source>
</evidence>
<dbReference type="SUPFAM" id="SSF46785">
    <property type="entry name" value="Winged helix' DNA-binding domain"/>
    <property type="match status" value="1"/>
</dbReference>
<dbReference type="SMART" id="SM00420">
    <property type="entry name" value="HTH_DEOR"/>
    <property type="match status" value="1"/>
</dbReference>
<evidence type="ECO:0000313" key="7">
    <source>
        <dbReference type="Proteomes" id="UP000199664"/>
    </source>
</evidence>
<sequence length="256" mass="27528">MEPLSKRHADILDILGKRGYVAIEEIVSAFNVTPQTVRRDLQDLADRGLLRRHHGGASANLSTANTDYGLRVVETAGEKAAMAQAAAELVTPGTSLFMTPGTTMDALAKAIAERRPRGLRVVTNSTAAAAILDKCPEISILITGGHWLGPNRACGGMHAAAFIENYRCDLHMTSIGGIDAAGNLLEYRDDEAVVGRTMLRNARRSVLLADHTKFSRVAMSRLAHLSEISTLVTDRQPAASTAQMIRDARCELIVAS</sequence>
<dbReference type="InterPro" id="IPR014036">
    <property type="entry name" value="DeoR-like_C"/>
</dbReference>
<dbReference type="Gene3D" id="3.40.50.1360">
    <property type="match status" value="1"/>
</dbReference>
<dbReference type="InterPro" id="IPR036388">
    <property type="entry name" value="WH-like_DNA-bd_sf"/>
</dbReference>
<dbReference type="EMBL" id="FOAN01000001">
    <property type="protein sequence ID" value="SEK50988.1"/>
    <property type="molecule type" value="Genomic_DNA"/>
</dbReference>
<evidence type="ECO:0000256" key="4">
    <source>
        <dbReference type="ARBA" id="ARBA00023163"/>
    </source>
</evidence>
<dbReference type="AlphaFoldDB" id="A0A1H7HLI4"/>
<dbReference type="Gene3D" id="1.10.10.10">
    <property type="entry name" value="Winged helix-like DNA-binding domain superfamily/Winged helix DNA-binding domain"/>
    <property type="match status" value="1"/>
</dbReference>
<dbReference type="RefSeq" id="WP_091829748.1">
    <property type="nucleotide sequence ID" value="NZ_FOAN01000001.1"/>
</dbReference>
<keyword evidence="3 6" id="KW-0238">DNA-binding</keyword>
<proteinExistence type="predicted"/>
<dbReference type="InterPro" id="IPR050313">
    <property type="entry name" value="Carb_Metab_HTH_regulators"/>
</dbReference>
<dbReference type="Pfam" id="PF00455">
    <property type="entry name" value="DeoRC"/>
    <property type="match status" value="1"/>
</dbReference>
<dbReference type="GO" id="GO:0003677">
    <property type="term" value="F:DNA binding"/>
    <property type="evidence" value="ECO:0007669"/>
    <property type="project" value="UniProtKB-KW"/>
</dbReference>
<keyword evidence="7" id="KW-1185">Reference proteome</keyword>
<accession>A0A1H7HLI4</accession>
<dbReference type="Proteomes" id="UP000199664">
    <property type="component" value="Unassembled WGS sequence"/>
</dbReference>